<evidence type="ECO:0000259" key="1">
    <source>
        <dbReference type="Pfam" id="PF05658"/>
    </source>
</evidence>
<sequence length="205" mass="22407">MEEYEIFTCRNALSYGMYNVMIGSRASNDPNEARTYQVAIGYNTSTTATSAVAIGANSRVSAQRSVAIGAYASSPNSGIGVLGTSHTLANGTYNWQVPGSFTVSGTKNFEIPHPHPDKKDTHRLRHAAVESPTAGDTLYRYTIEAVRDNETVKMLLPDYFQYLNKNVDVWVNGHMHFGRAFGIVEDGELKVTCESAGEYKVLVIG</sequence>
<dbReference type="Proteomes" id="UP000247978">
    <property type="component" value="Unassembled WGS sequence"/>
</dbReference>
<dbReference type="Pfam" id="PF05658">
    <property type="entry name" value="YadA_head"/>
    <property type="match status" value="1"/>
</dbReference>
<dbReference type="RefSeq" id="WP_211320648.1">
    <property type="nucleotide sequence ID" value="NZ_QJJQ01000014.1"/>
</dbReference>
<comment type="caution">
    <text evidence="2">The sequence shown here is derived from an EMBL/GenBank/DDBJ whole genome shotgun (WGS) entry which is preliminary data.</text>
</comment>
<dbReference type="Gene3D" id="2.150.10.10">
    <property type="entry name" value="Serralysin-like metalloprotease, C-terminal"/>
    <property type="match status" value="1"/>
</dbReference>
<feature type="non-terminal residue" evidence="2">
    <location>
        <position position="205"/>
    </location>
</feature>
<evidence type="ECO:0000313" key="2">
    <source>
        <dbReference type="EMBL" id="PXW83717.1"/>
    </source>
</evidence>
<organism evidence="2 3">
    <name type="scientific">Pseudogracilibacillus auburnensis</name>
    <dbReference type="NCBI Taxonomy" id="1494959"/>
    <lineage>
        <taxon>Bacteria</taxon>
        <taxon>Bacillati</taxon>
        <taxon>Bacillota</taxon>
        <taxon>Bacilli</taxon>
        <taxon>Bacillales</taxon>
        <taxon>Bacillaceae</taxon>
        <taxon>Pseudogracilibacillus</taxon>
    </lineage>
</organism>
<reference evidence="2 3" key="1">
    <citation type="submission" date="2018-05" db="EMBL/GenBank/DDBJ databases">
        <title>Genomic Encyclopedia of Type Strains, Phase IV (KMG-IV): sequencing the most valuable type-strain genomes for metagenomic binning, comparative biology and taxonomic classification.</title>
        <authorList>
            <person name="Goeker M."/>
        </authorList>
    </citation>
    <scope>NUCLEOTIDE SEQUENCE [LARGE SCALE GENOMIC DNA]</scope>
    <source>
        <strain evidence="2 3">DSM 28556</strain>
    </source>
</reference>
<feature type="domain" description="Trimeric autotransporter adhesin YadA-like head" evidence="1">
    <location>
        <begin position="47"/>
        <end position="72"/>
    </location>
</feature>
<dbReference type="GO" id="GO:0019867">
    <property type="term" value="C:outer membrane"/>
    <property type="evidence" value="ECO:0007669"/>
    <property type="project" value="InterPro"/>
</dbReference>
<name>A0A2V3VPD5_9BACI</name>
<dbReference type="InterPro" id="IPR008640">
    <property type="entry name" value="Adhesin_Head_dom"/>
</dbReference>
<dbReference type="AlphaFoldDB" id="A0A2V3VPD5"/>
<accession>A0A2V3VPD5</accession>
<evidence type="ECO:0000313" key="3">
    <source>
        <dbReference type="Proteomes" id="UP000247978"/>
    </source>
</evidence>
<keyword evidence="3" id="KW-1185">Reference proteome</keyword>
<dbReference type="InterPro" id="IPR011049">
    <property type="entry name" value="Serralysin-like_metalloprot_C"/>
</dbReference>
<proteinExistence type="predicted"/>
<protein>
    <submittedName>
        <fullName evidence="2">Trimeric autotransporter adhesin</fullName>
    </submittedName>
</protein>
<gene>
    <name evidence="2" type="ORF">DFR56_1141</name>
</gene>
<dbReference type="EMBL" id="QJJQ01000014">
    <property type="protein sequence ID" value="PXW83717.1"/>
    <property type="molecule type" value="Genomic_DNA"/>
</dbReference>
<dbReference type="SUPFAM" id="SSF101967">
    <property type="entry name" value="Adhesin YadA, collagen-binding domain"/>
    <property type="match status" value="1"/>
</dbReference>